<keyword evidence="2" id="KW-1185">Reference proteome</keyword>
<protein>
    <recommendedName>
        <fullName evidence="3">Phage late control D family protein</fullName>
    </recommendedName>
</protein>
<name>A0A937CU57_9BURK</name>
<reference evidence="1 2" key="1">
    <citation type="journal article" date="2017" name="Int. J. Syst. Evol. Microbiol.">
        <title>Ramlibacter monticola sp. nov., isolated from forest soil.</title>
        <authorList>
            <person name="Chaudhary D.K."/>
            <person name="Kim J."/>
        </authorList>
    </citation>
    <scope>NUCLEOTIDE SEQUENCE [LARGE SCALE GENOMIC DNA]</scope>
    <source>
        <strain evidence="1 2">KACC 19175</strain>
    </source>
</reference>
<dbReference type="Proteomes" id="UP000599109">
    <property type="component" value="Unassembled WGS sequence"/>
</dbReference>
<evidence type="ECO:0008006" key="3">
    <source>
        <dbReference type="Google" id="ProtNLM"/>
    </source>
</evidence>
<accession>A0A937CU57</accession>
<gene>
    <name evidence="1" type="ORF">JJ685_14485</name>
</gene>
<evidence type="ECO:0000313" key="1">
    <source>
        <dbReference type="EMBL" id="MBL0392343.1"/>
    </source>
</evidence>
<dbReference type="Pfam" id="PF05954">
    <property type="entry name" value="Phage_GPD"/>
    <property type="match status" value="1"/>
</dbReference>
<dbReference type="AlphaFoldDB" id="A0A937CU57"/>
<organism evidence="1 2">
    <name type="scientific">Ramlibacter monticola</name>
    <dbReference type="NCBI Taxonomy" id="1926872"/>
    <lineage>
        <taxon>Bacteria</taxon>
        <taxon>Pseudomonadati</taxon>
        <taxon>Pseudomonadota</taxon>
        <taxon>Betaproteobacteria</taxon>
        <taxon>Burkholderiales</taxon>
        <taxon>Comamonadaceae</taxon>
        <taxon>Ramlibacter</taxon>
    </lineage>
</organism>
<evidence type="ECO:0000313" key="2">
    <source>
        <dbReference type="Proteomes" id="UP000599109"/>
    </source>
</evidence>
<dbReference type="EMBL" id="JAEQNE010000003">
    <property type="protein sequence ID" value="MBL0392343.1"/>
    <property type="molecule type" value="Genomic_DNA"/>
</dbReference>
<dbReference type="SUPFAM" id="SSF69279">
    <property type="entry name" value="Phage tail proteins"/>
    <property type="match status" value="1"/>
</dbReference>
<sequence length="403" mass="43973">MPALPTASDRSFSCIVRVNGEASTSLLQCIQSVTVEEDLDVGSSCGIQLQACRREDGSWPYLEDENLQVWNRVTVYAAFPKQTEVVFDGYISHVDAQTQPEAGSMTVDIRGVDASYHMNQEEKARIWRGKTYETIVGEIFAEYQFTPFIGEAPAGVDPPLQVAQRATDHRFVRDLARRRGYEFYVLGANAYFRPPQLDGQPQKLIAVNFGEQSNCSQIRFSADGTAPTRAQVSYFDAMEGVAAGETVEESDLPALGTTRLSSLRGAVGMPQATSIARGLGIHGPAQAAGYAAGVLRRNGWWVAARGTLNGLRYGAVLRSRKTVTVKGAGAQYNGNYYVRKVQHRLTQRTYEMQFELMRNAVGRLGTEPFEGESPESTVPAAVGAGMDADAIEVSDRGPRVLPA</sequence>
<comment type="caution">
    <text evidence="1">The sequence shown here is derived from an EMBL/GenBank/DDBJ whole genome shotgun (WGS) entry which is preliminary data.</text>
</comment>
<dbReference type="RefSeq" id="WP_201674974.1">
    <property type="nucleotide sequence ID" value="NZ_JAEQNE010000003.1"/>
</dbReference>
<proteinExistence type="predicted"/>